<feature type="compositionally biased region" description="Acidic residues" evidence="1">
    <location>
        <begin position="42"/>
        <end position="51"/>
    </location>
</feature>
<keyword evidence="2" id="KW-0732">Signal</keyword>
<organism evidence="3 4">
    <name type="scientific">Perspicuibacillus lycopersici</name>
    <dbReference type="NCBI Taxonomy" id="1325689"/>
    <lineage>
        <taxon>Bacteria</taxon>
        <taxon>Bacillati</taxon>
        <taxon>Bacillota</taxon>
        <taxon>Bacilli</taxon>
        <taxon>Bacillales</taxon>
        <taxon>Bacillaceae</taxon>
        <taxon>Perspicuibacillus</taxon>
    </lineage>
</organism>
<evidence type="ECO:0008006" key="5">
    <source>
        <dbReference type="Google" id="ProtNLM"/>
    </source>
</evidence>
<name>A0AAE3IUU5_9BACI</name>
<keyword evidence="4" id="KW-1185">Reference proteome</keyword>
<evidence type="ECO:0000256" key="2">
    <source>
        <dbReference type="SAM" id="SignalP"/>
    </source>
</evidence>
<reference evidence="3" key="1">
    <citation type="submission" date="2022-10" db="EMBL/GenBank/DDBJ databases">
        <title>Description of Fervidibacillus gen. nov. in the family Fervidibacillaceae fam. nov. with two species, Fervidibacillus albus sp. nov., and Fervidibacillus halotolerans sp. nov., isolated from tidal flat sediments.</title>
        <authorList>
            <person name="Kwon K.K."/>
            <person name="Yang S.-H."/>
        </authorList>
    </citation>
    <scope>NUCLEOTIDE SEQUENCE</scope>
    <source>
        <strain evidence="3">JCM 19140</strain>
    </source>
</reference>
<dbReference type="AlphaFoldDB" id="A0AAE3IUU5"/>
<evidence type="ECO:0000313" key="4">
    <source>
        <dbReference type="Proteomes" id="UP001209318"/>
    </source>
</evidence>
<evidence type="ECO:0000313" key="3">
    <source>
        <dbReference type="EMBL" id="MCU9615008.1"/>
    </source>
</evidence>
<dbReference type="EMBL" id="JAOUSF010000006">
    <property type="protein sequence ID" value="MCU9615008.1"/>
    <property type="molecule type" value="Genomic_DNA"/>
</dbReference>
<dbReference type="RefSeq" id="WP_263074331.1">
    <property type="nucleotide sequence ID" value="NZ_JAOUSF010000006.1"/>
</dbReference>
<gene>
    <name evidence="3" type="ORF">OEV98_15845</name>
</gene>
<feature type="compositionally biased region" description="Polar residues" evidence="1">
    <location>
        <begin position="30"/>
        <end position="39"/>
    </location>
</feature>
<sequence>MKKLTKILYLVIALFLFAGCEGNTKEESMANPTLNNSITESINEDEAENEENTLTKESDSDDANSLSAEEASKSETDSSNAVIEDEDPLANYSSQQVEYARVWRQLGPNQNIDELVVTHISAGTPLDPDHDITVNYPEDVIRLTGSRLVDGIVTYSGNGDGTINVYEVPIRWYGGMPPPEDLDKEKVLEDMEDIIHNTELVYVDPGDNEEIIKLIQLLEID</sequence>
<dbReference type="PROSITE" id="PS51257">
    <property type="entry name" value="PROKAR_LIPOPROTEIN"/>
    <property type="match status" value="1"/>
</dbReference>
<feature type="region of interest" description="Disordered" evidence="1">
    <location>
        <begin position="26"/>
        <end position="88"/>
    </location>
</feature>
<feature type="signal peptide" evidence="2">
    <location>
        <begin position="1"/>
        <end position="18"/>
    </location>
</feature>
<dbReference type="Proteomes" id="UP001209318">
    <property type="component" value="Unassembled WGS sequence"/>
</dbReference>
<protein>
    <recommendedName>
        <fullName evidence="5">Lipoprotein</fullName>
    </recommendedName>
</protein>
<proteinExistence type="predicted"/>
<evidence type="ECO:0000256" key="1">
    <source>
        <dbReference type="SAM" id="MobiDB-lite"/>
    </source>
</evidence>
<feature type="chain" id="PRO_5042035240" description="Lipoprotein" evidence="2">
    <location>
        <begin position="19"/>
        <end position="221"/>
    </location>
</feature>
<accession>A0AAE3IUU5</accession>
<comment type="caution">
    <text evidence="3">The sequence shown here is derived from an EMBL/GenBank/DDBJ whole genome shotgun (WGS) entry which is preliminary data.</text>
</comment>